<protein>
    <submittedName>
        <fullName evidence="1">Uncharacterized protein</fullName>
    </submittedName>
</protein>
<dbReference type="AlphaFoldDB" id="A0A7S3PNF7"/>
<name>A0A7S3PNF7_9STRA</name>
<evidence type="ECO:0000313" key="1">
    <source>
        <dbReference type="EMBL" id="CAE0445263.1"/>
    </source>
</evidence>
<sequence>MKIHIRSIKCQNPVQSVAHVLLWLNRTGKIQRVEKWARFLLCYLVGGEQTWRTKAIGASVGTKGAEAKQRRQNQKIAFGRSNTTIEDIALTVLDFNKEGYLTPQNTSRQLTF</sequence>
<reference evidence="1" key="1">
    <citation type="submission" date="2021-01" db="EMBL/GenBank/DDBJ databases">
        <authorList>
            <person name="Corre E."/>
            <person name="Pelletier E."/>
            <person name="Niang G."/>
            <person name="Scheremetjew M."/>
            <person name="Finn R."/>
            <person name="Kale V."/>
            <person name="Holt S."/>
            <person name="Cochrane G."/>
            <person name="Meng A."/>
            <person name="Brown T."/>
            <person name="Cohen L."/>
        </authorList>
    </citation>
    <scope>NUCLEOTIDE SEQUENCE</scope>
    <source>
        <strain evidence="1">GSBS06</strain>
    </source>
</reference>
<gene>
    <name evidence="1" type="ORF">ASTO00021_LOCUS15282</name>
</gene>
<organism evidence="1">
    <name type="scientific">Aplanochytrium stocchinoi</name>
    <dbReference type="NCBI Taxonomy" id="215587"/>
    <lineage>
        <taxon>Eukaryota</taxon>
        <taxon>Sar</taxon>
        <taxon>Stramenopiles</taxon>
        <taxon>Bigyra</taxon>
        <taxon>Labyrinthulomycetes</taxon>
        <taxon>Thraustochytrida</taxon>
        <taxon>Thraustochytriidae</taxon>
        <taxon>Aplanochytrium</taxon>
    </lineage>
</organism>
<proteinExistence type="predicted"/>
<accession>A0A7S3PNF7</accession>
<dbReference type="EMBL" id="HBIN01020024">
    <property type="protein sequence ID" value="CAE0445263.1"/>
    <property type="molecule type" value="Transcribed_RNA"/>
</dbReference>